<feature type="transmembrane region" description="Helical" evidence="1">
    <location>
        <begin position="7"/>
        <end position="25"/>
    </location>
</feature>
<keyword evidence="1" id="KW-0812">Transmembrane</keyword>
<dbReference type="Proteomes" id="UP000033452">
    <property type="component" value="Unassembled WGS sequence"/>
</dbReference>
<feature type="transmembrane region" description="Helical" evidence="1">
    <location>
        <begin position="31"/>
        <end position="55"/>
    </location>
</feature>
<evidence type="ECO:0000313" key="4">
    <source>
        <dbReference type="EMBL" id="RZM74957.1"/>
    </source>
</evidence>
<comment type="caution">
    <text evidence="3">The sequence shown here is derived from an EMBL/GenBank/DDBJ whole genome shotgun (WGS) entry which is preliminary data.</text>
</comment>
<name>A0A0F4QFB2_9GAMM</name>
<feature type="domain" description="Inner membrane protein YgaP-like transmembrane" evidence="2">
    <location>
        <begin position="2"/>
        <end position="56"/>
    </location>
</feature>
<organism evidence="3 5">
    <name type="scientific">Pseudoalteromonas rubra</name>
    <dbReference type="NCBI Taxonomy" id="43658"/>
    <lineage>
        <taxon>Bacteria</taxon>
        <taxon>Pseudomonadati</taxon>
        <taxon>Pseudomonadota</taxon>
        <taxon>Gammaproteobacteria</taxon>
        <taxon>Alteromonadales</taxon>
        <taxon>Pseudoalteromonadaceae</taxon>
        <taxon>Pseudoalteromonas</taxon>
    </lineage>
</organism>
<reference evidence="3 5" key="1">
    <citation type="journal article" date="2015" name="BMC Genomics">
        <title>Genome mining reveals unlocked bioactive potential of marine Gram-negative bacteria.</title>
        <authorList>
            <person name="Machado H."/>
            <person name="Sonnenschein E.C."/>
            <person name="Melchiorsen J."/>
            <person name="Gram L."/>
        </authorList>
    </citation>
    <scope>NUCLEOTIDE SEQUENCE [LARGE SCALE GENOMIC DNA]</scope>
    <source>
        <strain evidence="3 5">S2471</strain>
    </source>
</reference>
<dbReference type="Proteomes" id="UP000292345">
    <property type="component" value="Unassembled WGS sequence"/>
</dbReference>
<dbReference type="InterPro" id="IPR021309">
    <property type="entry name" value="YgaP-like_TM"/>
</dbReference>
<evidence type="ECO:0000313" key="5">
    <source>
        <dbReference type="Proteomes" id="UP000033452"/>
    </source>
</evidence>
<keyword evidence="5" id="KW-1185">Reference proteome</keyword>
<proteinExistence type="predicted"/>
<dbReference type="AlphaFoldDB" id="A0A0F4QFB2"/>
<gene>
    <name evidence="4" type="ORF">C3B51_19050</name>
    <name evidence="3" type="ORF">TW77_21020</name>
</gene>
<keyword evidence="1" id="KW-1133">Transmembrane helix</keyword>
<dbReference type="PATRIC" id="fig|43658.5.peg.4429"/>
<dbReference type="EMBL" id="PPUZ01000060">
    <property type="protein sequence ID" value="RZM74957.1"/>
    <property type="molecule type" value="Genomic_DNA"/>
</dbReference>
<protein>
    <submittedName>
        <fullName evidence="4">DUF2892 domain-containing protein</fullName>
    </submittedName>
    <submittedName>
        <fullName evidence="3">Rhodanese</fullName>
    </submittedName>
</protein>
<dbReference type="Gene3D" id="6.10.140.1340">
    <property type="match status" value="1"/>
</dbReference>
<accession>A0A0F4QFB2</accession>
<evidence type="ECO:0000313" key="3">
    <source>
        <dbReference type="EMBL" id="KJZ05964.1"/>
    </source>
</evidence>
<dbReference type="OrthoDB" id="9799383at2"/>
<sequence>MRLEAAIRLVAGSMLILSFLLTWFMDPRWVWFSVFIALNLMQSAFTGWCPMMTLLKKLGMEN</sequence>
<dbReference type="RefSeq" id="WP_046006921.1">
    <property type="nucleotide sequence ID" value="NZ_JXYA01000058.1"/>
</dbReference>
<dbReference type="EMBL" id="JXYA01000058">
    <property type="protein sequence ID" value="KJZ05964.1"/>
    <property type="molecule type" value="Genomic_DNA"/>
</dbReference>
<evidence type="ECO:0000259" key="2">
    <source>
        <dbReference type="Pfam" id="PF11127"/>
    </source>
</evidence>
<evidence type="ECO:0000313" key="6">
    <source>
        <dbReference type="Proteomes" id="UP000292345"/>
    </source>
</evidence>
<evidence type="ECO:0000256" key="1">
    <source>
        <dbReference type="SAM" id="Phobius"/>
    </source>
</evidence>
<dbReference type="Pfam" id="PF11127">
    <property type="entry name" value="YgaP-like_TM"/>
    <property type="match status" value="1"/>
</dbReference>
<keyword evidence="1" id="KW-0472">Membrane</keyword>
<reference evidence="4 6" key="2">
    <citation type="submission" date="2018-01" db="EMBL/GenBank/DDBJ databases">
        <title>Co-occurrence of chitin degradation, pigmentation and bioactivity in marine Pseudoalteromonas.</title>
        <authorList>
            <person name="Paulsen S."/>
            <person name="Gram L."/>
            <person name="Machado H."/>
        </authorList>
    </citation>
    <scope>NUCLEOTIDE SEQUENCE [LARGE SCALE GENOMIC DNA]</scope>
    <source>
        <strain evidence="4 6">S1946</strain>
    </source>
</reference>